<dbReference type="KEGG" id="csty:KN1_04570"/>
<proteinExistence type="predicted"/>
<keyword evidence="2" id="KW-1185">Reference proteome</keyword>
<evidence type="ECO:0000313" key="1">
    <source>
        <dbReference type="EMBL" id="BCU69160.1"/>
    </source>
</evidence>
<dbReference type="EMBL" id="AP024597">
    <property type="protein sequence ID" value="BCU69160.1"/>
    <property type="molecule type" value="Genomic_DNA"/>
</dbReference>
<dbReference type="AlphaFoldDB" id="A0A8D5U489"/>
<dbReference type="Proteomes" id="UP000825123">
    <property type="component" value="Chromosome"/>
</dbReference>
<name>A0A8D5U489_9CREN</name>
<sequence>MVIKVICKEIECVEGVVRRILEQEGKFNVGNLKIKVSDLPYDEMSKLDGNLIIINSVRFRNFSNETGGDSKLVSAYLIVLSLYAIVKDRLELEKIISNKLGMDSVEFEVYKILFS</sequence>
<protein>
    <submittedName>
        <fullName evidence="1">Uncharacterized protein</fullName>
    </submittedName>
</protein>
<gene>
    <name evidence="1" type="ORF">KN1_04570</name>
</gene>
<organism evidence="1 2">
    <name type="scientific">Stygiolobus caldivivus</name>
    <dbReference type="NCBI Taxonomy" id="2824673"/>
    <lineage>
        <taxon>Archaea</taxon>
        <taxon>Thermoproteota</taxon>
        <taxon>Thermoprotei</taxon>
        <taxon>Sulfolobales</taxon>
        <taxon>Sulfolobaceae</taxon>
        <taxon>Stygiolobus</taxon>
    </lineage>
</organism>
<reference evidence="1 2" key="1">
    <citation type="submission" date="2021-04" db="EMBL/GenBank/DDBJ databases">
        <title>Complete genome sequence of Stygiolobus sp. KN-1.</title>
        <authorList>
            <person name="Nakamura K."/>
            <person name="Sakai H."/>
            <person name="Kurosawa N."/>
        </authorList>
    </citation>
    <scope>NUCLEOTIDE SEQUENCE [LARGE SCALE GENOMIC DNA]</scope>
    <source>
        <strain evidence="1 2">KN-1</strain>
    </source>
</reference>
<accession>A0A8D5U489</accession>
<evidence type="ECO:0000313" key="2">
    <source>
        <dbReference type="Proteomes" id="UP000825123"/>
    </source>
</evidence>